<evidence type="ECO:0000313" key="2">
    <source>
        <dbReference type="EMBL" id="SER98441.1"/>
    </source>
</evidence>
<feature type="compositionally biased region" description="Basic residues" evidence="1">
    <location>
        <begin position="108"/>
        <end position="120"/>
    </location>
</feature>
<keyword evidence="3" id="KW-1185">Reference proteome</keyword>
<proteinExistence type="predicted"/>
<protein>
    <submittedName>
        <fullName evidence="2">Uncharacterized protein</fullName>
    </submittedName>
</protein>
<feature type="compositionally biased region" description="Basic and acidic residues" evidence="1">
    <location>
        <begin position="95"/>
        <end position="107"/>
    </location>
</feature>
<name>A0A1H9TMU4_9ACTN</name>
<accession>A0A1H9TMU4</accession>
<evidence type="ECO:0000256" key="1">
    <source>
        <dbReference type="SAM" id="MobiDB-lite"/>
    </source>
</evidence>
<organism evidence="2 3">
    <name type="scientific">Propionibacterium cyclohexanicum</name>
    <dbReference type="NCBI Taxonomy" id="64702"/>
    <lineage>
        <taxon>Bacteria</taxon>
        <taxon>Bacillati</taxon>
        <taxon>Actinomycetota</taxon>
        <taxon>Actinomycetes</taxon>
        <taxon>Propionibacteriales</taxon>
        <taxon>Propionibacteriaceae</taxon>
        <taxon>Propionibacterium</taxon>
    </lineage>
</organism>
<dbReference type="Proteomes" id="UP000198815">
    <property type="component" value="Unassembled WGS sequence"/>
</dbReference>
<feature type="region of interest" description="Disordered" evidence="1">
    <location>
        <begin position="95"/>
        <end position="120"/>
    </location>
</feature>
<reference evidence="2 3" key="1">
    <citation type="submission" date="2016-10" db="EMBL/GenBank/DDBJ databases">
        <authorList>
            <person name="de Groot N.N."/>
        </authorList>
    </citation>
    <scope>NUCLEOTIDE SEQUENCE [LARGE SCALE GENOMIC DNA]</scope>
    <source>
        <strain evidence="2 3">DSM 16859</strain>
    </source>
</reference>
<dbReference type="AlphaFoldDB" id="A0A1H9TMU4"/>
<gene>
    <name evidence="2" type="ORF">SAMN05443377_12529</name>
</gene>
<dbReference type="STRING" id="64702.SAMN05443377_12529"/>
<dbReference type="EMBL" id="FOGZ01000025">
    <property type="protein sequence ID" value="SER98441.1"/>
    <property type="molecule type" value="Genomic_DNA"/>
</dbReference>
<sequence>MNDEFRRALTERRGLIETRADALLEAALTDKHEWIMKLGTQPKQARAAQAWRYAARTIATYRDRYGITGDAPLGASADTDMQKIDAARARAAVDRLRDLSHDRDRTSRRPAPRHAAGRTL</sequence>
<evidence type="ECO:0000313" key="3">
    <source>
        <dbReference type="Proteomes" id="UP000198815"/>
    </source>
</evidence>